<dbReference type="OMA" id="MIMSIRM"/>
<dbReference type="RefSeq" id="XP_004362538.1">
    <property type="nucleotide sequence ID" value="XM_004362481.1"/>
</dbReference>
<dbReference type="GeneID" id="14876734"/>
<accession>F4PG53</accession>
<gene>
    <name evidence="1" type="ORF">DFA_02931</name>
</gene>
<dbReference type="EMBL" id="GL883006">
    <property type="protein sequence ID" value="EGG24687.1"/>
    <property type="molecule type" value="Genomic_DNA"/>
</dbReference>
<keyword evidence="2" id="KW-1185">Reference proteome</keyword>
<sequence>MIMSIRMCEWYTWWYQLEVDPYFISGKKANANAGEVKSLRERLHITYKKGINNIATGALKAKADDIKEFYKNGHLLLKSDSWWYPVKLLIHPEQKRPVDTSYQNSSFPCNPLELPDLDHAYRVDAAYFYPAQSQDFMEGYRDFPESIEPVSGCYGLYPTPGSNLPVAIKGGKRKLQVRVLTASPLTKTTMQCSLPRIYCQSASSRATMNRTICEEIRVVDDTYKHSGFAMSQLMHTDWVDLDFSGCDLNIEKFYEERVLFVEFIVHDKSDQKPLTNITPLP</sequence>
<evidence type="ECO:0000313" key="1">
    <source>
        <dbReference type="EMBL" id="EGG24687.1"/>
    </source>
</evidence>
<dbReference type="PANTHER" id="PTHR38082:SF2">
    <property type="entry name" value="PESTICIDAL CRYSTAL PROTEIN N-TERMINAL DOMAIN-CONTAINING PROTEIN"/>
    <property type="match status" value="1"/>
</dbReference>
<evidence type="ECO:0000313" key="2">
    <source>
        <dbReference type="Proteomes" id="UP000007797"/>
    </source>
</evidence>
<dbReference type="PANTHER" id="PTHR38082">
    <property type="entry name" value="ENDOTOXIN_N DOMAIN-CONTAINING PROTEIN"/>
    <property type="match status" value="1"/>
</dbReference>
<dbReference type="AlphaFoldDB" id="F4PG53"/>
<organism evidence="1 2">
    <name type="scientific">Cavenderia fasciculata</name>
    <name type="common">Slime mold</name>
    <name type="synonym">Dictyostelium fasciculatum</name>
    <dbReference type="NCBI Taxonomy" id="261658"/>
    <lineage>
        <taxon>Eukaryota</taxon>
        <taxon>Amoebozoa</taxon>
        <taxon>Evosea</taxon>
        <taxon>Eumycetozoa</taxon>
        <taxon>Dictyostelia</taxon>
        <taxon>Acytosteliales</taxon>
        <taxon>Cavenderiaceae</taxon>
        <taxon>Cavenderia</taxon>
    </lineage>
</organism>
<dbReference type="KEGG" id="dfa:DFA_02931"/>
<proteinExistence type="predicted"/>
<reference evidence="2" key="1">
    <citation type="journal article" date="2011" name="Genome Res.">
        <title>Phylogeny-wide analysis of social amoeba genomes highlights ancient origins for complex intercellular communication.</title>
        <authorList>
            <person name="Heidel A.J."/>
            <person name="Lawal H.M."/>
            <person name="Felder M."/>
            <person name="Schilde C."/>
            <person name="Helps N.R."/>
            <person name="Tunggal B."/>
            <person name="Rivero F."/>
            <person name="John U."/>
            <person name="Schleicher M."/>
            <person name="Eichinger L."/>
            <person name="Platzer M."/>
            <person name="Noegel A.A."/>
            <person name="Schaap P."/>
            <person name="Gloeckner G."/>
        </authorList>
    </citation>
    <scope>NUCLEOTIDE SEQUENCE [LARGE SCALE GENOMIC DNA]</scope>
    <source>
        <strain evidence="2">SH3</strain>
    </source>
</reference>
<name>F4PG53_CACFS</name>
<protein>
    <submittedName>
        <fullName evidence="1">Uncharacterized protein</fullName>
    </submittedName>
</protein>
<dbReference type="Proteomes" id="UP000007797">
    <property type="component" value="Unassembled WGS sequence"/>
</dbReference>